<evidence type="ECO:0000256" key="6">
    <source>
        <dbReference type="ARBA" id="ARBA00023242"/>
    </source>
</evidence>
<dbReference type="PANTHER" id="PTHR21541">
    <property type="entry name" value="BTB POZ DOMAIN CONTAINING 12"/>
    <property type="match status" value="1"/>
</dbReference>
<dbReference type="InterPro" id="IPR018574">
    <property type="entry name" value="Structure-sp_endonuc_su_Slx4"/>
</dbReference>
<feature type="region of interest" description="Disordered" evidence="8">
    <location>
        <begin position="134"/>
        <end position="164"/>
    </location>
</feature>
<protein>
    <recommendedName>
        <fullName evidence="7">Structure-specific endonuclease subunit SLX4</fullName>
    </recommendedName>
</protein>
<dbReference type="OrthoDB" id="5576441at2759"/>
<evidence type="ECO:0000256" key="8">
    <source>
        <dbReference type="SAM" id="MobiDB-lite"/>
    </source>
</evidence>
<evidence type="ECO:0000256" key="4">
    <source>
        <dbReference type="ARBA" id="ARBA00023172"/>
    </source>
</evidence>
<comment type="subcellular location">
    <subcellularLocation>
        <location evidence="1">Nucleus</location>
    </subcellularLocation>
</comment>
<evidence type="ECO:0000313" key="10">
    <source>
        <dbReference type="Proteomes" id="UP000070544"/>
    </source>
</evidence>
<accession>A0A139AB15</accession>
<dbReference type="GO" id="GO:0000712">
    <property type="term" value="P:resolution of meiotic recombination intermediates"/>
    <property type="evidence" value="ECO:0007669"/>
    <property type="project" value="TreeGrafter"/>
</dbReference>
<proteinExistence type="inferred from homology"/>
<dbReference type="EMBL" id="KQ965773">
    <property type="protein sequence ID" value="KXS13898.1"/>
    <property type="molecule type" value="Genomic_DNA"/>
</dbReference>
<evidence type="ECO:0000256" key="7">
    <source>
        <dbReference type="ARBA" id="ARBA00029496"/>
    </source>
</evidence>
<comment type="similarity">
    <text evidence="2">Belongs to the SLX4 family.</text>
</comment>
<dbReference type="PANTHER" id="PTHR21541:SF3">
    <property type="entry name" value="STRUCTURE-SPECIFIC ENDONUCLEASE SUBUNIT SLX4"/>
    <property type="match status" value="1"/>
</dbReference>
<dbReference type="STRING" id="1344416.A0A139AB15"/>
<keyword evidence="10" id="KW-1185">Reference proteome</keyword>
<dbReference type="GO" id="GO:0033557">
    <property type="term" value="C:Slx1-Slx4 complex"/>
    <property type="evidence" value="ECO:0007669"/>
    <property type="project" value="InterPro"/>
</dbReference>
<dbReference type="Pfam" id="PF09494">
    <property type="entry name" value="Slx4"/>
    <property type="match status" value="1"/>
</dbReference>
<keyword evidence="3" id="KW-0227">DNA damage</keyword>
<dbReference type="Proteomes" id="UP000070544">
    <property type="component" value="Unassembled WGS sequence"/>
</dbReference>
<dbReference type="GO" id="GO:0006260">
    <property type="term" value="P:DNA replication"/>
    <property type="evidence" value="ECO:0007669"/>
    <property type="project" value="InterPro"/>
</dbReference>
<gene>
    <name evidence="9" type="ORF">M427DRAFT_156328</name>
</gene>
<name>A0A139AB15_GONPJ</name>
<evidence type="ECO:0000256" key="3">
    <source>
        <dbReference type="ARBA" id="ARBA00022763"/>
    </source>
</evidence>
<evidence type="ECO:0000256" key="2">
    <source>
        <dbReference type="ARBA" id="ARBA00006661"/>
    </source>
</evidence>
<sequence>MGSIECPICSRDLSDTPQSARERHVDSCLSNPHHDDAGAADSYFCTICAKDITVFNTARRAAHMNRCLDVYIDSIPDAPPEGLDRIESCPGCHGSLVDLLARRKLAHIKLCARNLLILPGELVVLFRTLQSAPPPAATSTSTHVPSSKPSTATATAKPRAPRSLAGAKSSDLALALTLSASLSTAPPSAKEQTQLTLKPAEDGGVKLKNRIGILVAAAPPASGPAPAGRKARKEKLVLDERGAKEGFSSELDQLRDLIVSNTDLYSRLLMYEPVDFHGLYRLAHKHGIKISRKNLAFFLDGMGLNYVVGDGAVN</sequence>
<dbReference type="AlphaFoldDB" id="A0A139AB15"/>
<reference evidence="9 10" key="1">
    <citation type="journal article" date="2015" name="Genome Biol. Evol.">
        <title>Phylogenomic analyses indicate that early fungi evolved digesting cell walls of algal ancestors of land plants.</title>
        <authorList>
            <person name="Chang Y."/>
            <person name="Wang S."/>
            <person name="Sekimoto S."/>
            <person name="Aerts A.L."/>
            <person name="Choi C."/>
            <person name="Clum A."/>
            <person name="LaButti K.M."/>
            <person name="Lindquist E.A."/>
            <person name="Yee Ngan C."/>
            <person name="Ohm R.A."/>
            <person name="Salamov A.A."/>
            <person name="Grigoriev I.V."/>
            <person name="Spatafora J.W."/>
            <person name="Berbee M.L."/>
        </authorList>
    </citation>
    <scope>NUCLEOTIDE SEQUENCE [LARGE SCALE GENOMIC DNA]</scope>
    <source>
        <strain evidence="9 10">JEL478</strain>
    </source>
</reference>
<keyword evidence="5" id="KW-0234">DNA repair</keyword>
<evidence type="ECO:0000256" key="5">
    <source>
        <dbReference type="ARBA" id="ARBA00023204"/>
    </source>
</evidence>
<evidence type="ECO:0000256" key="1">
    <source>
        <dbReference type="ARBA" id="ARBA00004123"/>
    </source>
</evidence>
<evidence type="ECO:0000313" key="9">
    <source>
        <dbReference type="EMBL" id="KXS13898.1"/>
    </source>
</evidence>
<organism evidence="9 10">
    <name type="scientific">Gonapodya prolifera (strain JEL478)</name>
    <name type="common">Monoblepharis prolifera</name>
    <dbReference type="NCBI Taxonomy" id="1344416"/>
    <lineage>
        <taxon>Eukaryota</taxon>
        <taxon>Fungi</taxon>
        <taxon>Fungi incertae sedis</taxon>
        <taxon>Chytridiomycota</taxon>
        <taxon>Chytridiomycota incertae sedis</taxon>
        <taxon>Monoblepharidomycetes</taxon>
        <taxon>Monoblepharidales</taxon>
        <taxon>Gonapodyaceae</taxon>
        <taxon>Gonapodya</taxon>
    </lineage>
</organism>
<feature type="compositionally biased region" description="Low complexity" evidence="8">
    <location>
        <begin position="137"/>
        <end position="164"/>
    </location>
</feature>
<keyword evidence="6" id="KW-0539">Nucleus</keyword>
<dbReference type="GO" id="GO:0006281">
    <property type="term" value="P:DNA repair"/>
    <property type="evidence" value="ECO:0007669"/>
    <property type="project" value="UniProtKB-KW"/>
</dbReference>
<keyword evidence="4" id="KW-0233">DNA recombination</keyword>